<dbReference type="InterPro" id="IPR016197">
    <property type="entry name" value="Chromo-like_dom_sf"/>
</dbReference>
<comment type="caution">
    <text evidence="4">The sequence shown here is derived from an EMBL/GenBank/DDBJ whole genome shotgun (WGS) entry which is preliminary data.</text>
</comment>
<name>A0AAN6HFY7_FUSAU</name>
<comment type="subunit">
    <text evidence="1">Component of the NuA4 histone acetyltransferase complex.</text>
</comment>
<feature type="domain" description="Chromo" evidence="3">
    <location>
        <begin position="128"/>
        <end position="162"/>
    </location>
</feature>
<sequence length="162" mass="18555">MNEFQRALRLVLYIVSEERRLRWEYSRDPDALCDWQERYGWFTSYIDGYSSPPPPYSAHPTEEPYSSSPGPSSSPILIESTSSQQVRVPTSEHSASHTNLPRTAADNPLPGQNLEPPPPIDVEGVEKWEVEDIVDSRWDRRGRGGRPRLKYTVKWAGYAHIT</sequence>
<proteinExistence type="predicted"/>
<dbReference type="AlphaFoldDB" id="A0AAN6HFY7"/>
<feature type="compositionally biased region" description="Polar residues" evidence="2">
    <location>
        <begin position="84"/>
        <end position="101"/>
    </location>
</feature>
<dbReference type="Proteomes" id="UP000537989">
    <property type="component" value="Unassembled WGS sequence"/>
</dbReference>
<feature type="region of interest" description="Disordered" evidence="2">
    <location>
        <begin position="53"/>
        <end position="122"/>
    </location>
</feature>
<evidence type="ECO:0000256" key="2">
    <source>
        <dbReference type="SAM" id="MobiDB-lite"/>
    </source>
</evidence>
<organism evidence="4 5">
    <name type="scientific">Fusarium austroamericanum</name>
    <dbReference type="NCBI Taxonomy" id="282268"/>
    <lineage>
        <taxon>Eukaryota</taxon>
        <taxon>Fungi</taxon>
        <taxon>Dikarya</taxon>
        <taxon>Ascomycota</taxon>
        <taxon>Pezizomycotina</taxon>
        <taxon>Sordariomycetes</taxon>
        <taxon>Hypocreomycetidae</taxon>
        <taxon>Hypocreales</taxon>
        <taxon>Nectriaceae</taxon>
        <taxon>Fusarium</taxon>
    </lineage>
</organism>
<evidence type="ECO:0000313" key="4">
    <source>
        <dbReference type="EMBL" id="KAF5239000.1"/>
    </source>
</evidence>
<evidence type="ECO:0000313" key="5">
    <source>
        <dbReference type="Proteomes" id="UP000537989"/>
    </source>
</evidence>
<dbReference type="GO" id="GO:0006338">
    <property type="term" value="P:chromatin remodeling"/>
    <property type="evidence" value="ECO:0007669"/>
    <property type="project" value="UniProtKB-ARBA"/>
</dbReference>
<dbReference type="Gene3D" id="2.40.50.40">
    <property type="match status" value="1"/>
</dbReference>
<dbReference type="InterPro" id="IPR000953">
    <property type="entry name" value="Chromo/chromo_shadow_dom"/>
</dbReference>
<accession>A0AAN6HFY7</accession>
<gene>
    <name evidence="4" type="ORF">FAUST_5240</name>
</gene>
<evidence type="ECO:0000259" key="3">
    <source>
        <dbReference type="PROSITE" id="PS50013"/>
    </source>
</evidence>
<feature type="compositionally biased region" description="Low complexity" evidence="2">
    <location>
        <begin position="64"/>
        <end position="83"/>
    </location>
</feature>
<protein>
    <recommendedName>
        <fullName evidence="3">Chromo domain-containing protein</fullName>
    </recommendedName>
</protein>
<reference evidence="4 5" key="1">
    <citation type="submission" date="2020-02" db="EMBL/GenBank/DDBJ databases">
        <title>Identification and distribution of gene clusters putatively required for synthesis of sphingolipid metabolism inhibitors in phylogenetically diverse species of the filamentous fungus Fusarium.</title>
        <authorList>
            <person name="Kim H.-S."/>
            <person name="Busman M."/>
            <person name="Brown D.W."/>
            <person name="Divon H."/>
            <person name="Uhlig S."/>
            <person name="Proctor R.H."/>
        </authorList>
    </citation>
    <scope>NUCLEOTIDE SEQUENCE [LARGE SCALE GENOMIC DNA]</scope>
    <source>
        <strain evidence="4 5">NRRL 2903</strain>
    </source>
</reference>
<dbReference type="SUPFAM" id="SSF54160">
    <property type="entry name" value="Chromo domain-like"/>
    <property type="match status" value="1"/>
</dbReference>
<evidence type="ECO:0000256" key="1">
    <source>
        <dbReference type="ARBA" id="ARBA00011353"/>
    </source>
</evidence>
<dbReference type="EMBL" id="JAAMOD010000133">
    <property type="protein sequence ID" value="KAF5239000.1"/>
    <property type="molecule type" value="Genomic_DNA"/>
</dbReference>
<dbReference type="PROSITE" id="PS50013">
    <property type="entry name" value="CHROMO_2"/>
    <property type="match status" value="1"/>
</dbReference>
<keyword evidence="5" id="KW-1185">Reference proteome</keyword>